<dbReference type="SUPFAM" id="SSF49785">
    <property type="entry name" value="Galactose-binding domain-like"/>
    <property type="match status" value="1"/>
</dbReference>
<dbReference type="OrthoDB" id="1657402at2759"/>
<dbReference type="InterPro" id="IPR048912">
    <property type="entry name" value="BetaGal1-like_ABD1"/>
</dbReference>
<protein>
    <recommendedName>
        <fullName evidence="10">Glycoside hydrolase 35 catalytic domain-containing protein</fullName>
    </recommendedName>
</protein>
<comment type="similarity">
    <text evidence="1 4">Belongs to the glycosyl hydrolase 35 family.</text>
</comment>
<keyword evidence="2" id="KW-0378">Hydrolase</keyword>
<dbReference type="PRINTS" id="PR00742">
    <property type="entry name" value="GLHYDRLASE35"/>
</dbReference>
<dbReference type="Gene3D" id="3.20.20.80">
    <property type="entry name" value="Glycosidases"/>
    <property type="match status" value="1"/>
</dbReference>
<dbReference type="InterPro" id="IPR031330">
    <property type="entry name" value="Gly_Hdrlase_35_cat"/>
</dbReference>
<dbReference type="InterPro" id="IPR048913">
    <property type="entry name" value="BetaGal_gal-bd"/>
</dbReference>
<proteinExistence type="inferred from homology"/>
<dbReference type="SUPFAM" id="SSF51445">
    <property type="entry name" value="(Trans)glycosidases"/>
    <property type="match status" value="1"/>
</dbReference>
<evidence type="ECO:0000259" key="6">
    <source>
        <dbReference type="Pfam" id="PF21317"/>
    </source>
</evidence>
<dbReference type="EMBL" id="CADEPM010000010">
    <property type="protein sequence ID" value="CAB3410309.1"/>
    <property type="molecule type" value="Genomic_DNA"/>
</dbReference>
<reference evidence="8 9" key="1">
    <citation type="submission" date="2020-04" db="EMBL/GenBank/DDBJ databases">
        <authorList>
            <person name="Laetsch R D."/>
            <person name="Stevens L."/>
            <person name="Kumar S."/>
            <person name="Blaxter L. M."/>
        </authorList>
    </citation>
    <scope>NUCLEOTIDE SEQUENCE [LARGE SCALE GENOMIC DNA]</scope>
</reference>
<organism evidence="8 9">
    <name type="scientific">Caenorhabditis bovis</name>
    <dbReference type="NCBI Taxonomy" id="2654633"/>
    <lineage>
        <taxon>Eukaryota</taxon>
        <taxon>Metazoa</taxon>
        <taxon>Ecdysozoa</taxon>
        <taxon>Nematoda</taxon>
        <taxon>Chromadorea</taxon>
        <taxon>Rhabditida</taxon>
        <taxon>Rhabditina</taxon>
        <taxon>Rhabditomorpha</taxon>
        <taxon>Rhabditoidea</taxon>
        <taxon>Rhabditidae</taxon>
        <taxon>Peloderinae</taxon>
        <taxon>Caenorhabditis</taxon>
    </lineage>
</organism>
<feature type="domain" description="Beta-galactosidase galactose-binding" evidence="7">
    <location>
        <begin position="511"/>
        <end position="571"/>
    </location>
</feature>
<dbReference type="Pfam" id="PF21317">
    <property type="entry name" value="BetaGal_ABD_1"/>
    <property type="match status" value="1"/>
</dbReference>
<evidence type="ECO:0000313" key="9">
    <source>
        <dbReference type="Proteomes" id="UP000494206"/>
    </source>
</evidence>
<dbReference type="PIRSF" id="PIRSF006336">
    <property type="entry name" value="B-gal"/>
    <property type="match status" value="1"/>
</dbReference>
<dbReference type="Gene3D" id="2.60.120.260">
    <property type="entry name" value="Galactose-binding domain-like"/>
    <property type="match status" value="2"/>
</dbReference>
<comment type="caution">
    <text evidence="8">The sequence shown here is derived from an EMBL/GenBank/DDBJ whole genome shotgun (WGS) entry which is preliminary data.</text>
</comment>
<dbReference type="Proteomes" id="UP000494206">
    <property type="component" value="Unassembled WGS sequence"/>
</dbReference>
<feature type="domain" description="Beta-galactosidase 1-like first all-beta" evidence="6">
    <location>
        <begin position="371"/>
        <end position="477"/>
    </location>
</feature>
<feature type="domain" description="Glycoside hydrolase 35 catalytic" evidence="5">
    <location>
        <begin position="18"/>
        <end position="322"/>
    </location>
</feature>
<dbReference type="GO" id="GO:0005975">
    <property type="term" value="P:carbohydrate metabolic process"/>
    <property type="evidence" value="ECO:0007669"/>
    <property type="project" value="InterPro"/>
</dbReference>
<evidence type="ECO:0000259" key="7">
    <source>
        <dbReference type="Pfam" id="PF21467"/>
    </source>
</evidence>
<keyword evidence="9" id="KW-1185">Reference proteome</keyword>
<dbReference type="Pfam" id="PF21467">
    <property type="entry name" value="BetaGal_gal-bd"/>
    <property type="match status" value="1"/>
</dbReference>
<evidence type="ECO:0000256" key="3">
    <source>
        <dbReference type="ARBA" id="ARBA00023295"/>
    </source>
</evidence>
<gene>
    <name evidence="8" type="ORF">CBOVIS_LOCUS11854</name>
</gene>
<evidence type="ECO:0000256" key="1">
    <source>
        <dbReference type="ARBA" id="ARBA00009809"/>
    </source>
</evidence>
<dbReference type="Pfam" id="PF01301">
    <property type="entry name" value="Glyco_hydro_35"/>
    <property type="match status" value="1"/>
</dbReference>
<accession>A0A8S1FFE4</accession>
<evidence type="ECO:0000313" key="8">
    <source>
        <dbReference type="EMBL" id="CAB3410309.1"/>
    </source>
</evidence>
<dbReference type="InterPro" id="IPR026283">
    <property type="entry name" value="B-gal_1-like"/>
</dbReference>
<dbReference type="InterPro" id="IPR008979">
    <property type="entry name" value="Galactose-bd-like_sf"/>
</dbReference>
<evidence type="ECO:0000256" key="2">
    <source>
        <dbReference type="ARBA" id="ARBA00022801"/>
    </source>
</evidence>
<name>A0A8S1FFE4_9PELO</name>
<dbReference type="AlphaFoldDB" id="A0A8S1FFE4"/>
<evidence type="ECO:0000256" key="4">
    <source>
        <dbReference type="RuleBase" id="RU003679"/>
    </source>
</evidence>
<sequence>MFSKDSSPSFKIDAVNRQFLLDGDPFRYIAGEIHYFRIPHQKWDDRLKRVRSLGLNAITVPVPWNLHQFEEDLSPKFTGNLDLIKFINTANENGLYTILRIGPYISAEWDNGGLPWWLLRRDRSDSMVDLLPKMFPLMRRNGGPILMVQIEHMYGDTGLCDQSYLLSLVNYAREHLGNDAVLFTVDKPIAPNFQCGMIPGIFPTIELRPISVENTKSAFNYQQNYAKGPPVASQYVVTTTRYWGKNVSREYSDDDIIQNANLAYSLNASISFSLIHGGTNFGYWNGAENQYPVSTSHDSFAPIAESGDSTLLMIAIRNWVNNLIDWTTRPTKIPSNLPKTAYQDVKLSTFNSIPGFIVGTLPECWKSKEIPETFEHIRHGYGFAYYNTTIFECGNLYIPSFEDDAYFYLNGVFIGALYKSFANSHNNTIEIVGCLPEINTLEIVVENTGRIHGYPSRMSKGIQSGVYMFNITLTTWFNCHVPIETYMLPHSQPNEIHFEKFASGDNTPRQPAVYIGTLHIKEQPTDTFLDTRGWGKGIVTINQYNIGRYWSKVGPQQTLYIPSEFLKKGSNMIMFYDFEGPTTACTVSSCVAKFTNRPILD</sequence>
<dbReference type="PANTHER" id="PTHR23421">
    <property type="entry name" value="BETA-GALACTOSIDASE RELATED"/>
    <property type="match status" value="1"/>
</dbReference>
<dbReference type="GO" id="GO:0004565">
    <property type="term" value="F:beta-galactosidase activity"/>
    <property type="evidence" value="ECO:0007669"/>
    <property type="project" value="InterPro"/>
</dbReference>
<evidence type="ECO:0000259" key="5">
    <source>
        <dbReference type="Pfam" id="PF01301"/>
    </source>
</evidence>
<keyword evidence="3" id="KW-0326">Glycosidase</keyword>
<dbReference type="InterPro" id="IPR017853">
    <property type="entry name" value="GH"/>
</dbReference>
<dbReference type="InterPro" id="IPR001944">
    <property type="entry name" value="Glycoside_Hdrlase_35"/>
</dbReference>
<evidence type="ECO:0008006" key="10">
    <source>
        <dbReference type="Google" id="ProtNLM"/>
    </source>
</evidence>